<reference evidence="2 3" key="1">
    <citation type="submission" date="2018-12" db="EMBL/GenBank/DDBJ databases">
        <title>Sphingomonas sp. HMF7854 Genome sequencing and assembly.</title>
        <authorList>
            <person name="Cha I."/>
            <person name="Kang H."/>
            <person name="Kim H."/>
            <person name="Kang J."/>
            <person name="Joh K."/>
        </authorList>
    </citation>
    <scope>NUCLEOTIDE SEQUENCE [LARGE SCALE GENOMIC DNA]</scope>
    <source>
        <strain evidence="2 3">HMF7854</strain>
    </source>
</reference>
<dbReference type="RefSeq" id="WP_126717634.1">
    <property type="nucleotide sequence ID" value="NZ_RWJF01000001.1"/>
</dbReference>
<evidence type="ECO:0000313" key="3">
    <source>
        <dbReference type="Proteomes" id="UP000274661"/>
    </source>
</evidence>
<protein>
    <submittedName>
        <fullName evidence="2">Uncharacterized protein</fullName>
    </submittedName>
</protein>
<dbReference type="Proteomes" id="UP000274661">
    <property type="component" value="Unassembled WGS sequence"/>
</dbReference>
<comment type="caution">
    <text evidence="2">The sequence shown here is derived from an EMBL/GenBank/DDBJ whole genome shotgun (WGS) entry which is preliminary data.</text>
</comment>
<dbReference type="EMBL" id="RWJF01000001">
    <property type="protein sequence ID" value="RST29795.1"/>
    <property type="molecule type" value="Genomic_DNA"/>
</dbReference>
<keyword evidence="3" id="KW-1185">Reference proteome</keyword>
<sequence length="266" mass="27829">MSGQQRGLGLLGWLLLVLLLMAGGAAAAVYGLAHNDQAAQFFGFRAGTDAGSPARTVAALAQPAPAAGTLAAADAEAEARIAMLEERLARVENATQRAEGSAGRADALLVAFAARRAVDRGVPLGYLEGLLVDRFGNAHPNAVSTVITGARDPVRLDQLEDEYEALGPALRTSGPNESWWTATRRELGSLVSIRRSDVPSPRPAATFDRAQARLASGQVDQALAETMRLPGANGAGGWVMRARRYVGVHRALDEIESAALLSGSAR</sequence>
<gene>
    <name evidence="2" type="ORF">HMF7854_02360</name>
</gene>
<feature type="coiled-coil region" evidence="1">
    <location>
        <begin position="74"/>
        <end position="101"/>
    </location>
</feature>
<accession>A0A3R9WR44</accession>
<evidence type="ECO:0000313" key="2">
    <source>
        <dbReference type="EMBL" id="RST29795.1"/>
    </source>
</evidence>
<dbReference type="OrthoDB" id="7432270at2"/>
<dbReference type="AlphaFoldDB" id="A0A3R9WR44"/>
<evidence type="ECO:0000256" key="1">
    <source>
        <dbReference type="SAM" id="Coils"/>
    </source>
</evidence>
<organism evidence="2 3">
    <name type="scientific">Sphingomonas ginkgonis</name>
    <dbReference type="NCBI Taxonomy" id="2315330"/>
    <lineage>
        <taxon>Bacteria</taxon>
        <taxon>Pseudomonadati</taxon>
        <taxon>Pseudomonadota</taxon>
        <taxon>Alphaproteobacteria</taxon>
        <taxon>Sphingomonadales</taxon>
        <taxon>Sphingomonadaceae</taxon>
        <taxon>Sphingomonas</taxon>
    </lineage>
</organism>
<keyword evidence="1" id="KW-0175">Coiled coil</keyword>
<proteinExistence type="predicted"/>
<name>A0A3R9WR44_9SPHN</name>